<proteinExistence type="predicted"/>
<protein>
    <submittedName>
        <fullName evidence="1">Uncharacterized protein</fullName>
    </submittedName>
</protein>
<keyword evidence="2" id="KW-1185">Reference proteome</keyword>
<gene>
    <name evidence="1" type="ORF">V5799_016857</name>
</gene>
<name>A0AAQ4F3Y5_AMBAM</name>
<comment type="caution">
    <text evidence="1">The sequence shown here is derived from an EMBL/GenBank/DDBJ whole genome shotgun (WGS) entry which is preliminary data.</text>
</comment>
<dbReference type="EMBL" id="JARKHS020007323">
    <property type="protein sequence ID" value="KAK8781796.1"/>
    <property type="molecule type" value="Genomic_DNA"/>
</dbReference>
<accession>A0AAQ4F3Y5</accession>
<sequence>MDAGDAVPGPNAAENHPCLLNGQQEADLVLGHASLMVKAVVGGPLRHVAGVHQQEGEGLVTQSPAPETPAAPLFKVSVKTSQCVYSCAQPERLWHK</sequence>
<organism evidence="1 2">
    <name type="scientific">Amblyomma americanum</name>
    <name type="common">Lone star tick</name>
    <dbReference type="NCBI Taxonomy" id="6943"/>
    <lineage>
        <taxon>Eukaryota</taxon>
        <taxon>Metazoa</taxon>
        <taxon>Ecdysozoa</taxon>
        <taxon>Arthropoda</taxon>
        <taxon>Chelicerata</taxon>
        <taxon>Arachnida</taxon>
        <taxon>Acari</taxon>
        <taxon>Parasitiformes</taxon>
        <taxon>Ixodida</taxon>
        <taxon>Ixodoidea</taxon>
        <taxon>Ixodidae</taxon>
        <taxon>Amblyomminae</taxon>
        <taxon>Amblyomma</taxon>
    </lineage>
</organism>
<evidence type="ECO:0000313" key="1">
    <source>
        <dbReference type="EMBL" id="KAK8781796.1"/>
    </source>
</evidence>
<dbReference type="Proteomes" id="UP001321473">
    <property type="component" value="Unassembled WGS sequence"/>
</dbReference>
<reference evidence="1 2" key="1">
    <citation type="journal article" date="2023" name="Arcadia Sci">
        <title>De novo assembly of a long-read Amblyomma americanum tick genome.</title>
        <authorList>
            <person name="Chou S."/>
            <person name="Poskanzer K.E."/>
            <person name="Rollins M."/>
            <person name="Thuy-Boun P.S."/>
        </authorList>
    </citation>
    <scope>NUCLEOTIDE SEQUENCE [LARGE SCALE GENOMIC DNA]</scope>
    <source>
        <strain evidence="1">F_SG_1</strain>
        <tissue evidence="1">Salivary glands</tissue>
    </source>
</reference>
<dbReference type="AlphaFoldDB" id="A0AAQ4F3Y5"/>
<evidence type="ECO:0000313" key="2">
    <source>
        <dbReference type="Proteomes" id="UP001321473"/>
    </source>
</evidence>